<keyword evidence="11" id="KW-0862">Zinc</keyword>
<feature type="domain" description="MIB/HERC2" evidence="18">
    <location>
        <begin position="1"/>
        <end position="69"/>
    </location>
</feature>
<dbReference type="SUPFAM" id="SSF57850">
    <property type="entry name" value="RING/U-box"/>
    <property type="match status" value="1"/>
</dbReference>
<dbReference type="InterPro" id="IPR000433">
    <property type="entry name" value="Znf_ZZ"/>
</dbReference>
<dbReference type="GO" id="GO:0061630">
    <property type="term" value="F:ubiquitin protein ligase activity"/>
    <property type="evidence" value="ECO:0007669"/>
    <property type="project" value="UniProtKB-EC"/>
</dbReference>
<feature type="domain" description="RING-type" evidence="16">
    <location>
        <begin position="885"/>
        <end position="919"/>
    </location>
</feature>
<keyword evidence="10" id="KW-0833">Ubl conjugation pathway</keyword>
<dbReference type="GO" id="GO:0005737">
    <property type="term" value="C:cytoplasm"/>
    <property type="evidence" value="ECO:0007669"/>
    <property type="project" value="UniProtKB-SubCell"/>
</dbReference>
<evidence type="ECO:0000259" key="18">
    <source>
        <dbReference type="PROSITE" id="PS51416"/>
    </source>
</evidence>
<evidence type="ECO:0000259" key="17">
    <source>
        <dbReference type="PROSITE" id="PS50135"/>
    </source>
</evidence>
<dbReference type="SUPFAM" id="SSF48403">
    <property type="entry name" value="Ankyrin repeat"/>
    <property type="match status" value="1"/>
</dbReference>
<evidence type="ECO:0000256" key="13">
    <source>
        <dbReference type="ARBA" id="ARBA00023043"/>
    </source>
</evidence>
<dbReference type="PROSITE" id="PS50297">
    <property type="entry name" value="ANK_REP_REGION"/>
    <property type="match status" value="4"/>
</dbReference>
<evidence type="ECO:0000259" key="16">
    <source>
        <dbReference type="PROSITE" id="PS50089"/>
    </source>
</evidence>
<dbReference type="Pfam" id="PF12796">
    <property type="entry name" value="Ank_2"/>
    <property type="match status" value="3"/>
</dbReference>
<evidence type="ECO:0000313" key="19">
    <source>
        <dbReference type="EMBL" id="CAI8023105.1"/>
    </source>
</evidence>
<dbReference type="InterPro" id="IPR001841">
    <property type="entry name" value="Znf_RING"/>
</dbReference>
<evidence type="ECO:0000256" key="5">
    <source>
        <dbReference type="ARBA" id="ARBA00022490"/>
    </source>
</evidence>
<evidence type="ECO:0000256" key="7">
    <source>
        <dbReference type="ARBA" id="ARBA00022723"/>
    </source>
</evidence>
<evidence type="ECO:0000313" key="20">
    <source>
        <dbReference type="Proteomes" id="UP001174909"/>
    </source>
</evidence>
<dbReference type="EMBL" id="CASHTH010001994">
    <property type="protein sequence ID" value="CAI8023105.1"/>
    <property type="molecule type" value="Genomic_DNA"/>
</dbReference>
<keyword evidence="9 15" id="KW-0863">Zinc-finger</keyword>
<feature type="domain" description="MIB/HERC2" evidence="18">
    <location>
        <begin position="142"/>
        <end position="240"/>
    </location>
</feature>
<comment type="catalytic activity">
    <reaction evidence="1">
        <text>S-ubiquitinyl-[E2 ubiquitin-conjugating enzyme]-L-cysteine + [acceptor protein]-L-lysine = [E2 ubiquitin-conjugating enzyme]-L-cysteine + N(6)-ubiquitinyl-[acceptor protein]-L-lysine.</text>
        <dbReference type="EC" id="2.3.2.27"/>
    </reaction>
</comment>
<evidence type="ECO:0000256" key="4">
    <source>
        <dbReference type="ARBA" id="ARBA00012483"/>
    </source>
</evidence>
<evidence type="ECO:0000256" key="9">
    <source>
        <dbReference type="ARBA" id="ARBA00022771"/>
    </source>
</evidence>
<dbReference type="Pfam" id="PF06701">
    <property type="entry name" value="MIB_HERC2"/>
    <property type="match status" value="2"/>
</dbReference>
<evidence type="ECO:0000256" key="6">
    <source>
        <dbReference type="ARBA" id="ARBA00022679"/>
    </source>
</evidence>
<reference evidence="19" key="1">
    <citation type="submission" date="2023-03" db="EMBL/GenBank/DDBJ databases">
        <authorList>
            <person name="Steffen K."/>
            <person name="Cardenas P."/>
        </authorList>
    </citation>
    <scope>NUCLEOTIDE SEQUENCE</scope>
</reference>
<evidence type="ECO:0000256" key="1">
    <source>
        <dbReference type="ARBA" id="ARBA00000900"/>
    </source>
</evidence>
<evidence type="ECO:0000256" key="14">
    <source>
        <dbReference type="PROSITE-ProRule" id="PRU00023"/>
    </source>
</evidence>
<organism evidence="19 20">
    <name type="scientific">Geodia barretti</name>
    <name type="common">Barrett's horny sponge</name>
    <dbReference type="NCBI Taxonomy" id="519541"/>
    <lineage>
        <taxon>Eukaryota</taxon>
        <taxon>Metazoa</taxon>
        <taxon>Porifera</taxon>
        <taxon>Demospongiae</taxon>
        <taxon>Heteroscleromorpha</taxon>
        <taxon>Tetractinellida</taxon>
        <taxon>Astrophorina</taxon>
        <taxon>Geodiidae</taxon>
        <taxon>Geodia</taxon>
    </lineage>
</organism>
<feature type="repeat" description="ANK" evidence="14">
    <location>
        <begin position="567"/>
        <end position="599"/>
    </location>
</feature>
<dbReference type="InterPro" id="IPR036770">
    <property type="entry name" value="Ankyrin_rpt-contain_sf"/>
</dbReference>
<comment type="pathway">
    <text evidence="3">Protein modification; protein ubiquitination.</text>
</comment>
<evidence type="ECO:0000256" key="2">
    <source>
        <dbReference type="ARBA" id="ARBA00004496"/>
    </source>
</evidence>
<dbReference type="AlphaFoldDB" id="A0AA35S450"/>
<dbReference type="Pfam" id="PF00023">
    <property type="entry name" value="Ank"/>
    <property type="match status" value="1"/>
</dbReference>
<dbReference type="InterPro" id="IPR010606">
    <property type="entry name" value="Mib_Herc2"/>
</dbReference>
<keyword evidence="8" id="KW-0677">Repeat</keyword>
<feature type="repeat" description="ANK" evidence="14">
    <location>
        <begin position="669"/>
        <end position="701"/>
    </location>
</feature>
<dbReference type="PROSITE" id="PS51416">
    <property type="entry name" value="MIB_HERC2"/>
    <property type="match status" value="2"/>
</dbReference>
<keyword evidence="20" id="KW-1185">Reference proteome</keyword>
<dbReference type="InterPro" id="IPR037252">
    <property type="entry name" value="Mib_Herc2_sf"/>
</dbReference>
<dbReference type="Gene3D" id="3.30.40.10">
    <property type="entry name" value="Zinc/RING finger domain, C3HC4 (zinc finger)"/>
    <property type="match status" value="1"/>
</dbReference>
<feature type="repeat" description="ANK" evidence="14">
    <location>
        <begin position="635"/>
        <end position="657"/>
    </location>
</feature>
<dbReference type="PANTHER" id="PTHR24202">
    <property type="entry name" value="E3 UBIQUITIN-PROTEIN LIGASE MIB2"/>
    <property type="match status" value="1"/>
</dbReference>
<dbReference type="PROSITE" id="PS50088">
    <property type="entry name" value="ANK_REPEAT"/>
    <property type="match status" value="4"/>
</dbReference>
<proteinExistence type="predicted"/>
<evidence type="ECO:0000256" key="15">
    <source>
        <dbReference type="PROSITE-ProRule" id="PRU00228"/>
    </source>
</evidence>
<dbReference type="PROSITE" id="PS01357">
    <property type="entry name" value="ZF_ZZ_1"/>
    <property type="match status" value="1"/>
</dbReference>
<dbReference type="EC" id="2.3.2.27" evidence="4"/>
<dbReference type="PROSITE" id="PS50135">
    <property type="entry name" value="ZF_ZZ_2"/>
    <property type="match status" value="1"/>
</dbReference>
<keyword evidence="5" id="KW-0963">Cytoplasm</keyword>
<evidence type="ECO:0000256" key="12">
    <source>
        <dbReference type="ARBA" id="ARBA00022976"/>
    </source>
</evidence>
<evidence type="ECO:0000256" key="3">
    <source>
        <dbReference type="ARBA" id="ARBA00004906"/>
    </source>
</evidence>
<keyword evidence="7" id="KW-0479">Metal-binding</keyword>
<evidence type="ECO:0000256" key="8">
    <source>
        <dbReference type="ARBA" id="ARBA00022737"/>
    </source>
</evidence>
<dbReference type="Proteomes" id="UP001174909">
    <property type="component" value="Unassembled WGS sequence"/>
</dbReference>
<dbReference type="Pfam" id="PF18346">
    <property type="entry name" value="SH3_15"/>
    <property type="match status" value="2"/>
</dbReference>
<dbReference type="SMART" id="SM00248">
    <property type="entry name" value="ANK"/>
    <property type="match status" value="7"/>
</dbReference>
<feature type="domain" description="ZZ-type" evidence="17">
    <location>
        <begin position="77"/>
        <end position="129"/>
    </location>
</feature>
<keyword evidence="6" id="KW-0808">Transferase</keyword>
<name>A0AA35S450_GEOBA</name>
<dbReference type="InterPro" id="IPR013083">
    <property type="entry name" value="Znf_RING/FYVE/PHD"/>
</dbReference>
<protein>
    <recommendedName>
        <fullName evidence="4">RING-type E3 ubiquitin transferase</fullName>
        <ecNumber evidence="4">2.3.2.27</ecNumber>
    </recommendedName>
</protein>
<dbReference type="InterPro" id="IPR040847">
    <property type="entry name" value="SH3_15"/>
</dbReference>
<dbReference type="PANTHER" id="PTHR24202:SF4">
    <property type="entry name" value="E3 UBIQUITIN-PROTEIN LIGASE MIB2-RELATED"/>
    <property type="match status" value="1"/>
</dbReference>
<dbReference type="GO" id="GO:0016567">
    <property type="term" value="P:protein ubiquitination"/>
    <property type="evidence" value="ECO:0007669"/>
    <property type="project" value="InterPro"/>
</dbReference>
<dbReference type="Gene3D" id="2.30.30.40">
    <property type="entry name" value="SH3 Domains"/>
    <property type="match status" value="2"/>
</dbReference>
<comment type="subcellular location">
    <subcellularLocation>
        <location evidence="2">Cytoplasm</location>
    </subcellularLocation>
</comment>
<dbReference type="GO" id="GO:0007219">
    <property type="term" value="P:Notch signaling pathway"/>
    <property type="evidence" value="ECO:0007669"/>
    <property type="project" value="UniProtKB-KW"/>
</dbReference>
<dbReference type="GO" id="GO:0008270">
    <property type="term" value="F:zinc ion binding"/>
    <property type="evidence" value="ECO:0007669"/>
    <property type="project" value="UniProtKB-KW"/>
</dbReference>
<accession>A0AA35S450</accession>
<dbReference type="PROSITE" id="PS50089">
    <property type="entry name" value="ZF_RING_2"/>
    <property type="match status" value="1"/>
</dbReference>
<gene>
    <name evidence="19" type="ORF">GBAR_LOCUS13529</name>
</gene>
<dbReference type="InterPro" id="IPR002110">
    <property type="entry name" value="Ankyrin_rpt"/>
</dbReference>
<dbReference type="Gene3D" id="1.25.40.20">
    <property type="entry name" value="Ankyrin repeat-containing domain"/>
    <property type="match status" value="1"/>
</dbReference>
<keyword evidence="13 14" id="KW-0040">ANK repeat</keyword>
<feature type="repeat" description="ANK" evidence="14">
    <location>
        <begin position="467"/>
        <end position="499"/>
    </location>
</feature>
<keyword evidence="12" id="KW-0914">Notch signaling pathway</keyword>
<evidence type="ECO:0000256" key="11">
    <source>
        <dbReference type="ARBA" id="ARBA00022833"/>
    </source>
</evidence>
<comment type="caution">
    <text evidence="19">The sequence shown here is derived from an EMBL/GenBank/DDBJ whole genome shotgun (WGS) entry which is preliminary data.</text>
</comment>
<sequence>MVEAALGQRVVRGPDWEWGDQDGGEGFVGTVAGLEEGGGGVIVQWDMGQRCRYRCGRDNKFDLRVLDDGPSGSCREFTSLSCEWCGKEDLVWCVWRCTCCLDYYLCNQCYHNDRHSMWHPFFRLDNPDNKRNRVRQSSRRDSRKVVLRGAFPGSHVVRGTDWKWGNQDGGAGTRGKVIAVKDWQKFSLVRGCSNDFIPCNKLSFNCQRSVAQVQWENSTKGNVYRLGHKGKVDLKCVESTAGGYCYIHHLPVMGVMYVGPLDHQQLSAGDVVKIELETEVLKLMQADHGGWNDAMATVRGLTGVVSYIHCDRDPEVRYNTNHIFKFNVDAVSKAEGEEVFFIGDVVRVVEDMTVVHEQQKDGPGWVDDLALTLGQVGVVTKLTVLGHLQVRVNGRRWVYDRRCLIRVTTDLLPQNYDEEDVNLTARSQLLVGMILPDVLVPAAAAGDTNTVRMCLQHHPDQVNRLVDGRAAIHEACKEGYTSVLEILLEYAPDLELMDCNGIRPVQACAYSNSGTAMSLLLEAGADVNSKGGGENTALMVAAALGHTSALSVLLAYPLLNIHAGGPFGNTALQCAVVARRSNTVRLLLEAGADPSITDYTATSPFHQAVATGHYQIVEKILMYFPQHINLQKEDDGYSLIHMATANGRHEVLELLLQQDSCKINAKASGDLTALLIAAHEGHAPAVELLAGYGADLNCAAEGGNTALHLILVRKTMKSLDHNSPYTLQVEKKLKASFGEKDYASYTVVACMLILEGADLYQKNMIGDSPMAVCPPDSADILRHVIEKCGRGTFHGSLVKSSVPLPKLNKKTVLATADVGSGETKKAGPAKDLQKPNNQSQTVVKAHELSSVPDVHDYENKPAEKATKARATIDPASKEASGENVCCLCDEEINVKLQPCGHAVMCFKCSHIAKRCPICTVPITSRAKIT</sequence>
<evidence type="ECO:0000256" key="10">
    <source>
        <dbReference type="ARBA" id="ARBA00022786"/>
    </source>
</evidence>
<dbReference type="Pfam" id="PF13920">
    <property type="entry name" value="zf-C3HC4_3"/>
    <property type="match status" value="1"/>
</dbReference>
<dbReference type="SUPFAM" id="SSF159034">
    <property type="entry name" value="Mib/herc2 domain-like"/>
    <property type="match status" value="2"/>
</dbReference>